<dbReference type="GO" id="GO:0004519">
    <property type="term" value="F:endonuclease activity"/>
    <property type="evidence" value="ECO:0007669"/>
    <property type="project" value="UniProtKB-KW"/>
</dbReference>
<gene>
    <name evidence="3" type="ORF">E0W60_01975</name>
</gene>
<evidence type="ECO:0000313" key="4">
    <source>
        <dbReference type="Proteomes" id="UP000295294"/>
    </source>
</evidence>
<feature type="signal peptide" evidence="2">
    <location>
        <begin position="1"/>
        <end position="24"/>
    </location>
</feature>
<evidence type="ECO:0000313" key="3">
    <source>
        <dbReference type="EMBL" id="QBY50014.1"/>
    </source>
</evidence>
<dbReference type="OrthoDB" id="8965664at2"/>
<sequence length="117" mass="12461">MKHIRPSRLLAAIALAAAAIPAMAQMTPGTPRGTYDPYSQGARSTDKFDPYTQGANAPTRQDLAPAPEAQPSTVPAQPGMTTAPVQRTADPYMEGTRWVSPELGRRLGPRSQFLDGA</sequence>
<reference evidence="3 4" key="1">
    <citation type="submission" date="2019-03" db="EMBL/GenBank/DDBJ databases">
        <title>Efficiently degradation of phenoxyalkanoic acid herbicides by Cupriavidus oxalaticus strain X32.</title>
        <authorList>
            <person name="Sheng X."/>
        </authorList>
    </citation>
    <scope>NUCLEOTIDE SEQUENCE [LARGE SCALE GENOMIC DNA]</scope>
    <source>
        <strain evidence="3 4">X32</strain>
    </source>
</reference>
<organism evidence="3 4">
    <name type="scientific">Cupriavidus oxalaticus</name>
    <dbReference type="NCBI Taxonomy" id="96344"/>
    <lineage>
        <taxon>Bacteria</taxon>
        <taxon>Pseudomonadati</taxon>
        <taxon>Pseudomonadota</taxon>
        <taxon>Betaproteobacteria</taxon>
        <taxon>Burkholderiales</taxon>
        <taxon>Burkholderiaceae</taxon>
        <taxon>Cupriavidus</taxon>
    </lineage>
</organism>
<feature type="compositionally biased region" description="Polar residues" evidence="1">
    <location>
        <begin position="70"/>
        <end position="85"/>
    </location>
</feature>
<dbReference type="Proteomes" id="UP000295294">
    <property type="component" value="Chromosome 1"/>
</dbReference>
<feature type="region of interest" description="Disordered" evidence="1">
    <location>
        <begin position="26"/>
        <end position="117"/>
    </location>
</feature>
<dbReference type="KEGG" id="cox:E0W60_01975"/>
<keyword evidence="3" id="KW-0378">Hydrolase</keyword>
<proteinExistence type="predicted"/>
<evidence type="ECO:0000256" key="1">
    <source>
        <dbReference type="SAM" id="MobiDB-lite"/>
    </source>
</evidence>
<keyword evidence="2" id="KW-0732">Signal</keyword>
<keyword evidence="3" id="KW-0540">Nuclease</keyword>
<keyword evidence="3" id="KW-0255">Endonuclease</keyword>
<name>A0A4P7L3P2_9BURK</name>
<feature type="chain" id="PRO_5020757909" evidence="2">
    <location>
        <begin position="25"/>
        <end position="117"/>
    </location>
</feature>
<dbReference type="RefSeq" id="WP_133094489.1">
    <property type="nucleotide sequence ID" value="NZ_CP038634.1"/>
</dbReference>
<accession>A0A4P7L3P2</accession>
<protein>
    <submittedName>
        <fullName evidence="3">Endonuclease</fullName>
    </submittedName>
</protein>
<dbReference type="EMBL" id="CP038634">
    <property type="protein sequence ID" value="QBY50014.1"/>
    <property type="molecule type" value="Genomic_DNA"/>
</dbReference>
<evidence type="ECO:0000256" key="2">
    <source>
        <dbReference type="SAM" id="SignalP"/>
    </source>
</evidence>
<dbReference type="STRING" id="1349762.GCA_001592245_04301"/>
<dbReference type="AlphaFoldDB" id="A0A4P7L3P2"/>